<dbReference type="Proteomes" id="UP000198781">
    <property type="component" value="Unassembled WGS sequence"/>
</dbReference>
<organism evidence="1 2">
    <name type="scientific">Paracidovorax valerianellae</name>
    <dbReference type="NCBI Taxonomy" id="187868"/>
    <lineage>
        <taxon>Bacteria</taxon>
        <taxon>Pseudomonadati</taxon>
        <taxon>Pseudomonadota</taxon>
        <taxon>Betaproteobacteria</taxon>
        <taxon>Burkholderiales</taxon>
        <taxon>Comamonadaceae</taxon>
        <taxon>Paracidovorax</taxon>
    </lineage>
</organism>
<evidence type="ECO:0000313" key="2">
    <source>
        <dbReference type="Proteomes" id="UP000198781"/>
    </source>
</evidence>
<reference evidence="1 2" key="1">
    <citation type="submission" date="2016-10" db="EMBL/GenBank/DDBJ databases">
        <authorList>
            <person name="de Groot N.N."/>
        </authorList>
    </citation>
    <scope>NUCLEOTIDE SEQUENCE [LARGE SCALE GENOMIC DNA]</scope>
    <source>
        <strain evidence="1 2">DSM 16619</strain>
    </source>
</reference>
<proteinExistence type="predicted"/>
<dbReference type="SUPFAM" id="SSF52540">
    <property type="entry name" value="P-loop containing nucleoside triphosphate hydrolases"/>
    <property type="match status" value="1"/>
</dbReference>
<dbReference type="Gene3D" id="3.40.50.300">
    <property type="entry name" value="P-loop containing nucleotide triphosphate hydrolases"/>
    <property type="match status" value="1"/>
</dbReference>
<accession>A0A1G6IM66</accession>
<protein>
    <submittedName>
        <fullName evidence="1">Protein ImuA</fullName>
    </submittedName>
</protein>
<evidence type="ECO:0000313" key="1">
    <source>
        <dbReference type="EMBL" id="SDC07521.1"/>
    </source>
</evidence>
<dbReference type="InterPro" id="IPR047610">
    <property type="entry name" value="ImuA_translesion"/>
</dbReference>
<name>A0A1G6IM66_9BURK</name>
<sequence length="337" mass="35650">MDGHGPGGFEYCIFKQSFKFQHSIPALEPAMSHLALSTLSSGATARREGAARLDLPGVWQGDALTAQSGRVQPSGHALLDAALPGGGWPLGSLTEVLQPPQGGAEWPLVLPALAKAAAQRGGRVVLVAPPCEPFAPALQAAGLPADRLCRVRPLPSPHDKSAAWASEQALRCRDVLAVLAWLPLAPPEALRRLQLAAAQQAALLWVFRPQDHRQQASPAPLRLWVVQGLPTGQGARQSRGLRLAQDLQAESSMPNEGRALGTLQVHVLKRRGPPLMHPVPVCAHAPALFAVLAAVRALKARRFPSDASSPAAQGMPQSVMAFQEPVHALDRRAIVAG</sequence>
<dbReference type="STRING" id="187868.SAMN05192589_101203"/>
<dbReference type="AlphaFoldDB" id="A0A1G6IM66"/>
<keyword evidence="2" id="KW-1185">Reference proteome</keyword>
<dbReference type="EMBL" id="FMZC01000001">
    <property type="protein sequence ID" value="SDC07521.1"/>
    <property type="molecule type" value="Genomic_DNA"/>
</dbReference>
<dbReference type="NCBIfam" id="NF033429">
    <property type="entry name" value="ImuA_translesion"/>
    <property type="match status" value="1"/>
</dbReference>
<dbReference type="InterPro" id="IPR027417">
    <property type="entry name" value="P-loop_NTPase"/>
</dbReference>
<gene>
    <name evidence="1" type="ORF">SAMN05192589_101203</name>
</gene>